<proteinExistence type="predicted"/>
<reference evidence="2 3" key="1">
    <citation type="journal article" date="2019" name="Int. J. Syst. Evol. Microbiol.">
        <title>The Global Catalogue of Microorganisms (GCM) 10K type strain sequencing project: providing services to taxonomists for standard genome sequencing and annotation.</title>
        <authorList>
            <consortium name="The Broad Institute Genomics Platform"/>
            <consortium name="The Broad Institute Genome Sequencing Center for Infectious Disease"/>
            <person name="Wu L."/>
            <person name="Ma J."/>
        </authorList>
    </citation>
    <scope>NUCLEOTIDE SEQUENCE [LARGE SCALE GENOMIC DNA]</scope>
    <source>
        <strain evidence="2 3">JCM 9088</strain>
    </source>
</reference>
<sequence length="49" mass="5307">MGLPGRARDPARLTGARTEDLREWHALLRAGEAGDPRRAGEPAERGEAL</sequence>
<feature type="region of interest" description="Disordered" evidence="1">
    <location>
        <begin position="28"/>
        <end position="49"/>
    </location>
</feature>
<evidence type="ECO:0000313" key="3">
    <source>
        <dbReference type="Proteomes" id="UP001500403"/>
    </source>
</evidence>
<name>A0ABN3X4L2_9ACTN</name>
<evidence type="ECO:0000256" key="1">
    <source>
        <dbReference type="SAM" id="MobiDB-lite"/>
    </source>
</evidence>
<accession>A0ABN3X4L2</accession>
<evidence type="ECO:0000313" key="2">
    <source>
        <dbReference type="EMBL" id="GAA2935260.1"/>
    </source>
</evidence>
<dbReference type="Proteomes" id="UP001500403">
    <property type="component" value="Unassembled WGS sequence"/>
</dbReference>
<comment type="caution">
    <text evidence="2">The sequence shown here is derived from an EMBL/GenBank/DDBJ whole genome shotgun (WGS) entry which is preliminary data.</text>
</comment>
<dbReference type="EMBL" id="BAAAUD010000020">
    <property type="protein sequence ID" value="GAA2935260.1"/>
    <property type="molecule type" value="Genomic_DNA"/>
</dbReference>
<keyword evidence="3" id="KW-1185">Reference proteome</keyword>
<protein>
    <submittedName>
        <fullName evidence="2">Uncharacterized protein</fullName>
    </submittedName>
</protein>
<gene>
    <name evidence="2" type="ORF">GCM10010446_20300</name>
</gene>
<organism evidence="2 3">
    <name type="scientific">Streptomyces enissocaesilis</name>
    <dbReference type="NCBI Taxonomy" id="332589"/>
    <lineage>
        <taxon>Bacteria</taxon>
        <taxon>Bacillati</taxon>
        <taxon>Actinomycetota</taxon>
        <taxon>Actinomycetes</taxon>
        <taxon>Kitasatosporales</taxon>
        <taxon>Streptomycetaceae</taxon>
        <taxon>Streptomyces</taxon>
        <taxon>Streptomyces rochei group</taxon>
    </lineage>
</organism>